<protein>
    <submittedName>
        <fullName evidence="2">Uncharacterized protein</fullName>
    </submittedName>
</protein>
<evidence type="ECO:0000256" key="1">
    <source>
        <dbReference type="SAM" id="Phobius"/>
    </source>
</evidence>
<dbReference type="InterPro" id="IPR043756">
    <property type="entry name" value="DUF5702"/>
</dbReference>
<comment type="caution">
    <text evidence="2">The sequence shown here is derived from an EMBL/GenBank/DDBJ whole genome shotgun (WGS) entry which is preliminary data.</text>
</comment>
<evidence type="ECO:0000313" key="2">
    <source>
        <dbReference type="EMBL" id="RHJ88454.1"/>
    </source>
</evidence>
<dbReference type="Proteomes" id="UP000284841">
    <property type="component" value="Unassembled WGS sequence"/>
</dbReference>
<proteinExistence type="predicted"/>
<sequence>MSKGIDIKKRKGSVTVFVMIFFVTLVSMIFIFIDVSKKIAVNGSTDALASVWGNSILAEYDLNLQKRYNIFGFYGLPSDVNKKLDFYAKESFEEKKYIDYEGVSSSLYEYSLANADVMKKQIIKAGIIAATEKFIKPSKEIESAGELEPGTIRNQVILSNLPSSGSSKSISVSKITDMLKNADSFADVMKKTGDELFEKQYIFAYFKEQSNSKDLGKTFFQNEIEYIICGKSSDAANARSIRNKIIAVREALNFVYLNKDPKKSAEAMAAAQLLTPGPAAIATQKALLAAWALAESINDYKLLVDLHKVPLMKSEATWAIDLDSVVANTSDKYVYTGVDQGQTYEDFLSLFTYAVDERVRLLRIMDLIQINMKYLYYRTFSLKEYSGGLRFLMKVNGVEHVVVKEY</sequence>
<accession>A0A415E4D7</accession>
<reference evidence="2 3" key="1">
    <citation type="submission" date="2018-08" db="EMBL/GenBank/DDBJ databases">
        <title>A genome reference for cultivated species of the human gut microbiota.</title>
        <authorList>
            <person name="Zou Y."/>
            <person name="Xue W."/>
            <person name="Luo G."/>
        </authorList>
    </citation>
    <scope>NUCLEOTIDE SEQUENCE [LARGE SCALE GENOMIC DNA]</scope>
    <source>
        <strain evidence="2 3">AM07-24</strain>
    </source>
</reference>
<keyword evidence="1" id="KW-0812">Transmembrane</keyword>
<dbReference type="EMBL" id="QRMS01000002">
    <property type="protein sequence ID" value="RHJ88454.1"/>
    <property type="molecule type" value="Genomic_DNA"/>
</dbReference>
<name>A0A415E4D7_9FIRM</name>
<keyword evidence="3" id="KW-1185">Reference proteome</keyword>
<feature type="transmembrane region" description="Helical" evidence="1">
    <location>
        <begin position="12"/>
        <end position="33"/>
    </location>
</feature>
<dbReference type="Pfam" id="PF18960">
    <property type="entry name" value="DUF5702"/>
    <property type="match status" value="1"/>
</dbReference>
<keyword evidence="1" id="KW-0472">Membrane</keyword>
<organism evidence="2 3">
    <name type="scientific">Emergencia timonensis</name>
    <dbReference type="NCBI Taxonomy" id="1776384"/>
    <lineage>
        <taxon>Bacteria</taxon>
        <taxon>Bacillati</taxon>
        <taxon>Bacillota</taxon>
        <taxon>Clostridia</taxon>
        <taxon>Peptostreptococcales</taxon>
        <taxon>Anaerovoracaceae</taxon>
        <taxon>Emergencia</taxon>
    </lineage>
</organism>
<keyword evidence="1" id="KW-1133">Transmembrane helix</keyword>
<dbReference type="STRING" id="1776384.GCA_900086585_04092"/>
<evidence type="ECO:0000313" key="3">
    <source>
        <dbReference type="Proteomes" id="UP000284841"/>
    </source>
</evidence>
<dbReference type="GeneID" id="83006369"/>
<dbReference type="AlphaFoldDB" id="A0A415E4D7"/>
<dbReference type="OrthoDB" id="5135382at2"/>
<gene>
    <name evidence="2" type="ORF">DW099_08705</name>
</gene>
<dbReference type="RefSeq" id="WP_067542547.1">
    <property type="nucleotide sequence ID" value="NZ_AP025567.1"/>
</dbReference>